<reference evidence="1 2" key="1">
    <citation type="submission" date="2015-02" db="EMBL/GenBank/DDBJ databases">
        <title>Single-cell genomics of uncultivated deep-branching MTB reveals a conserved set of magnetosome genes.</title>
        <authorList>
            <person name="Kolinko S."/>
            <person name="Richter M."/>
            <person name="Glockner F.O."/>
            <person name="Brachmann A."/>
            <person name="Schuler D."/>
        </authorList>
    </citation>
    <scope>NUCLEOTIDE SEQUENCE [LARGE SCALE GENOMIC DNA]</scope>
    <source>
        <strain evidence="1">TM-1</strain>
    </source>
</reference>
<sequence length="159" mass="18476">MEAISMETLANKDTLTASSLYEVDFYQWAFHNADLLRQGRLTEIDLENIIEELEGMARRDRRELASRLLVLILHLLKWQYQPQRRSESWITTIGNQRGAIEHLLEDSPSLKHNIEAVVAKEFIAAKRSFENETGISAKELPETCPYTFGQLMDYSFRLE</sequence>
<dbReference type="AlphaFoldDB" id="A0A0F3GHJ3"/>
<keyword evidence="2" id="KW-1185">Reference proteome</keyword>
<dbReference type="InterPro" id="IPR002636">
    <property type="entry name" value="DUF29"/>
</dbReference>
<dbReference type="Gene3D" id="1.20.1220.20">
    <property type="entry name" value="Uncharcterised protein PF01724"/>
    <property type="match status" value="1"/>
</dbReference>
<dbReference type="Proteomes" id="UP000033423">
    <property type="component" value="Unassembled WGS sequence"/>
</dbReference>
<dbReference type="PANTHER" id="PTHR34235">
    <property type="entry name" value="SLR1203 PROTEIN-RELATED"/>
    <property type="match status" value="1"/>
</dbReference>
<gene>
    <name evidence="1" type="ORF">MBAV_006389</name>
</gene>
<protein>
    <submittedName>
        <fullName evidence="1">Protein containing DUF29</fullName>
    </submittedName>
</protein>
<evidence type="ECO:0000313" key="1">
    <source>
        <dbReference type="EMBL" id="KJU81419.1"/>
    </source>
</evidence>
<proteinExistence type="predicted"/>
<evidence type="ECO:0000313" key="2">
    <source>
        <dbReference type="Proteomes" id="UP000033423"/>
    </source>
</evidence>
<comment type="caution">
    <text evidence="1">The sequence shown here is derived from an EMBL/GenBank/DDBJ whole genome shotgun (WGS) entry which is preliminary data.</text>
</comment>
<accession>A0A0F3GHJ3</accession>
<dbReference type="PATRIC" id="fig|29290.4.peg.8446"/>
<organism evidence="1 2">
    <name type="scientific">Candidatus Magnetobacterium bavaricum</name>
    <dbReference type="NCBI Taxonomy" id="29290"/>
    <lineage>
        <taxon>Bacteria</taxon>
        <taxon>Pseudomonadati</taxon>
        <taxon>Nitrospirota</taxon>
        <taxon>Thermodesulfovibrionia</taxon>
        <taxon>Thermodesulfovibrionales</taxon>
        <taxon>Candidatus Magnetobacteriaceae</taxon>
        <taxon>Candidatus Magnetobacterium</taxon>
    </lineage>
</organism>
<dbReference type="Pfam" id="PF01724">
    <property type="entry name" value="DUF29"/>
    <property type="match status" value="1"/>
</dbReference>
<name>A0A0F3GHJ3_9BACT</name>
<dbReference type="EMBL" id="LACI01002707">
    <property type="protein sequence ID" value="KJU81419.1"/>
    <property type="molecule type" value="Genomic_DNA"/>
</dbReference>